<gene>
    <name evidence="2" type="ORF">g.91677</name>
</gene>
<feature type="compositionally biased region" description="Basic and acidic residues" evidence="1">
    <location>
        <begin position="161"/>
        <end position="172"/>
    </location>
</feature>
<evidence type="ECO:0000256" key="1">
    <source>
        <dbReference type="SAM" id="MobiDB-lite"/>
    </source>
</evidence>
<evidence type="ECO:0000313" key="2">
    <source>
        <dbReference type="EMBL" id="MBY17369.1"/>
    </source>
</evidence>
<name>A0A2S2NJM3_SCHGA</name>
<protein>
    <submittedName>
        <fullName evidence="2">Uncharacterized protein</fullName>
    </submittedName>
</protein>
<accession>A0A2S2NJM3</accession>
<sequence length="202" mass="23434">MEVKNLNVVNTRLNTVFKNCSIQVYSDTPTQNNVRNVQKSEVTKIKNSRQMEVDKQNKVSTIFEKTIFKNTVFNNCSINVYTSEPTQHHARNVQKGEVTKNKSNRQIKLIDQNKITNELPKHRVRNVHRGKVAKNKNSRRCYRSTEPERRMPAIPALPPLPKEEEAKEEQREQPIVDTVAQILGFVNVATVFYKSNPRTMMQ</sequence>
<dbReference type="EMBL" id="GGMR01004750">
    <property type="protein sequence ID" value="MBY17369.1"/>
    <property type="molecule type" value="Transcribed_RNA"/>
</dbReference>
<proteinExistence type="predicted"/>
<reference evidence="2" key="1">
    <citation type="submission" date="2018-04" db="EMBL/GenBank/DDBJ databases">
        <title>Transcriptome of Schizaphis graminum biotype I.</title>
        <authorList>
            <person name="Scully E.D."/>
            <person name="Geib S.M."/>
            <person name="Palmer N.A."/>
            <person name="Koch K."/>
            <person name="Bradshaw J."/>
            <person name="Heng-Moss T."/>
            <person name="Sarath G."/>
        </authorList>
    </citation>
    <scope>NUCLEOTIDE SEQUENCE</scope>
</reference>
<feature type="region of interest" description="Disordered" evidence="1">
    <location>
        <begin position="134"/>
        <end position="172"/>
    </location>
</feature>
<dbReference type="AlphaFoldDB" id="A0A2S2NJM3"/>
<organism evidence="2">
    <name type="scientific">Schizaphis graminum</name>
    <name type="common">Green bug aphid</name>
    <dbReference type="NCBI Taxonomy" id="13262"/>
    <lineage>
        <taxon>Eukaryota</taxon>
        <taxon>Metazoa</taxon>
        <taxon>Ecdysozoa</taxon>
        <taxon>Arthropoda</taxon>
        <taxon>Hexapoda</taxon>
        <taxon>Insecta</taxon>
        <taxon>Pterygota</taxon>
        <taxon>Neoptera</taxon>
        <taxon>Paraneoptera</taxon>
        <taxon>Hemiptera</taxon>
        <taxon>Sternorrhyncha</taxon>
        <taxon>Aphidomorpha</taxon>
        <taxon>Aphidoidea</taxon>
        <taxon>Aphididae</taxon>
        <taxon>Aphidini</taxon>
        <taxon>Schizaphis</taxon>
    </lineage>
</organism>